<evidence type="ECO:0000313" key="8">
    <source>
        <dbReference type="EMBL" id="PRX55793.1"/>
    </source>
</evidence>
<dbReference type="GO" id="GO:0016491">
    <property type="term" value="F:oxidoreductase activity"/>
    <property type="evidence" value="ECO:0007669"/>
    <property type="project" value="UniProtKB-KW"/>
</dbReference>
<dbReference type="SUPFAM" id="SSF51735">
    <property type="entry name" value="NAD(P)-binding Rossmann-fold domains"/>
    <property type="match status" value="1"/>
</dbReference>
<feature type="domain" description="Enoyl reductase (ER)" evidence="7">
    <location>
        <begin position="14"/>
        <end position="366"/>
    </location>
</feature>
<dbReference type="Gene3D" id="3.90.180.10">
    <property type="entry name" value="Medium-chain alcohol dehydrogenases, catalytic domain"/>
    <property type="match status" value="1"/>
</dbReference>
<comment type="caution">
    <text evidence="8">The sequence shown here is derived from an EMBL/GenBank/DDBJ whole genome shotgun (WGS) entry which is preliminary data.</text>
</comment>
<dbReference type="RefSeq" id="WP_106249892.1">
    <property type="nucleotide sequence ID" value="NZ_CP109074.1"/>
</dbReference>
<dbReference type="InterPro" id="IPR011032">
    <property type="entry name" value="GroES-like_sf"/>
</dbReference>
<dbReference type="InterPro" id="IPR020843">
    <property type="entry name" value="ER"/>
</dbReference>
<name>A0A2T0ME21_9ACTN</name>
<keyword evidence="5" id="KW-0560">Oxidoreductase</keyword>
<dbReference type="SUPFAM" id="SSF50129">
    <property type="entry name" value="GroES-like"/>
    <property type="match status" value="1"/>
</dbReference>
<evidence type="ECO:0000256" key="3">
    <source>
        <dbReference type="ARBA" id="ARBA00022723"/>
    </source>
</evidence>
<sequence>MTTTTQAAVVESPGAPFTLQDVELDDPRRGEVLVRMEAAGICHTDLTMAAGHIPFPLPGVLGHEGAGVVEEVGPGVTKVAPGDHVVLTFTSCGACASCRLGHPAYCTTWIPQNLIGGKRADGTSPISRNGAALGGRFFGQSSFARHSIADERSVVKIADDVPFELLAPLACSVQTGTGAVWNTLRPEPGTSIAVIGVGAVGLAAVMGAALTPVNEIIAVGRRASQLELAAKIGATMTIDSTGVDLAAALREATGGAGVDYVVEAVGNPDVLKAGIDALAPRGAVAVVGAPPYGVEVSVDVHRLLPGRRVLGVCEGDSDPDRLIPLLARLIRGGRLPVQPLIKEYAFTDIQRAAEDFKAGRNIKTILRFDT</sequence>
<keyword evidence="3 6" id="KW-0479">Metal-binding</keyword>
<dbReference type="GO" id="GO:0008270">
    <property type="term" value="F:zinc ion binding"/>
    <property type="evidence" value="ECO:0007669"/>
    <property type="project" value="InterPro"/>
</dbReference>
<dbReference type="InterPro" id="IPR036291">
    <property type="entry name" value="NAD(P)-bd_dom_sf"/>
</dbReference>
<dbReference type="OrthoDB" id="334894at2"/>
<dbReference type="SMART" id="SM00829">
    <property type="entry name" value="PKS_ER"/>
    <property type="match status" value="1"/>
</dbReference>
<dbReference type="InterPro" id="IPR013154">
    <property type="entry name" value="ADH-like_N"/>
</dbReference>
<proteinExistence type="inferred from homology"/>
<dbReference type="FunFam" id="3.40.50.720:FF:000003">
    <property type="entry name" value="S-(hydroxymethyl)glutathione dehydrogenase"/>
    <property type="match status" value="1"/>
</dbReference>
<dbReference type="Pfam" id="PF08240">
    <property type="entry name" value="ADH_N"/>
    <property type="match status" value="1"/>
</dbReference>
<dbReference type="InterPro" id="IPR013149">
    <property type="entry name" value="ADH-like_C"/>
</dbReference>
<evidence type="ECO:0000313" key="9">
    <source>
        <dbReference type="Proteomes" id="UP000238312"/>
    </source>
</evidence>
<evidence type="ECO:0000256" key="5">
    <source>
        <dbReference type="ARBA" id="ARBA00023002"/>
    </source>
</evidence>
<protein>
    <submittedName>
        <fullName evidence="8">Aryl-alcohol dehydrogenase</fullName>
    </submittedName>
</protein>
<dbReference type="Gene3D" id="3.40.50.720">
    <property type="entry name" value="NAD(P)-binding Rossmann-like Domain"/>
    <property type="match status" value="1"/>
</dbReference>
<dbReference type="EMBL" id="PVNG01000025">
    <property type="protein sequence ID" value="PRX55793.1"/>
    <property type="molecule type" value="Genomic_DNA"/>
</dbReference>
<evidence type="ECO:0000259" key="7">
    <source>
        <dbReference type="SMART" id="SM00829"/>
    </source>
</evidence>
<gene>
    <name evidence="8" type="ORF">B0I32_12513</name>
</gene>
<evidence type="ECO:0000256" key="6">
    <source>
        <dbReference type="RuleBase" id="RU361277"/>
    </source>
</evidence>
<dbReference type="CDD" id="cd08278">
    <property type="entry name" value="benzyl_alcohol_DH"/>
    <property type="match status" value="1"/>
</dbReference>
<reference evidence="8 9" key="1">
    <citation type="submission" date="2018-03" db="EMBL/GenBank/DDBJ databases">
        <title>Genomic Encyclopedia of Type Strains, Phase III (KMG-III): the genomes of soil and plant-associated and newly described type strains.</title>
        <authorList>
            <person name="Whitman W."/>
        </authorList>
    </citation>
    <scope>NUCLEOTIDE SEQUENCE [LARGE SCALE GENOMIC DNA]</scope>
    <source>
        <strain evidence="8 9">CGMCC 4.7104</strain>
    </source>
</reference>
<organism evidence="8 9">
    <name type="scientific">Nonomuraea fuscirosea</name>
    <dbReference type="NCBI Taxonomy" id="1291556"/>
    <lineage>
        <taxon>Bacteria</taxon>
        <taxon>Bacillati</taxon>
        <taxon>Actinomycetota</taxon>
        <taxon>Actinomycetes</taxon>
        <taxon>Streptosporangiales</taxon>
        <taxon>Streptosporangiaceae</taxon>
        <taxon>Nonomuraea</taxon>
    </lineage>
</organism>
<evidence type="ECO:0000256" key="2">
    <source>
        <dbReference type="ARBA" id="ARBA00008072"/>
    </source>
</evidence>
<keyword evidence="4 6" id="KW-0862">Zinc</keyword>
<dbReference type="PANTHER" id="PTHR43350:SF2">
    <property type="entry name" value="GROES-LIKE ZINC-BINDING ALCOHOL DEHYDROGENASE FAMILY PROTEIN"/>
    <property type="match status" value="1"/>
</dbReference>
<comment type="cofactor">
    <cofactor evidence="1 6">
        <name>Zn(2+)</name>
        <dbReference type="ChEBI" id="CHEBI:29105"/>
    </cofactor>
</comment>
<dbReference type="Pfam" id="PF00107">
    <property type="entry name" value="ADH_zinc_N"/>
    <property type="match status" value="1"/>
</dbReference>
<dbReference type="Proteomes" id="UP000238312">
    <property type="component" value="Unassembled WGS sequence"/>
</dbReference>
<accession>A0A2T0ME21</accession>
<dbReference type="PANTHER" id="PTHR43350">
    <property type="entry name" value="NAD-DEPENDENT ALCOHOL DEHYDROGENASE"/>
    <property type="match status" value="1"/>
</dbReference>
<evidence type="ECO:0000256" key="4">
    <source>
        <dbReference type="ARBA" id="ARBA00022833"/>
    </source>
</evidence>
<dbReference type="InterPro" id="IPR002328">
    <property type="entry name" value="ADH_Zn_CS"/>
</dbReference>
<evidence type="ECO:0000256" key="1">
    <source>
        <dbReference type="ARBA" id="ARBA00001947"/>
    </source>
</evidence>
<comment type="similarity">
    <text evidence="2 6">Belongs to the zinc-containing alcohol dehydrogenase family.</text>
</comment>
<dbReference type="AlphaFoldDB" id="A0A2T0ME21"/>
<keyword evidence="9" id="KW-1185">Reference proteome</keyword>
<dbReference type="PROSITE" id="PS00059">
    <property type="entry name" value="ADH_ZINC"/>
    <property type="match status" value="1"/>
</dbReference>